<dbReference type="PANTHER" id="PTHR47505">
    <property type="entry name" value="DNA UTILIZATION PROTEIN YHGH"/>
    <property type="match status" value="1"/>
</dbReference>
<dbReference type="InterPro" id="IPR029057">
    <property type="entry name" value="PRTase-like"/>
</dbReference>
<dbReference type="Gene3D" id="3.40.50.2020">
    <property type="match status" value="1"/>
</dbReference>
<comment type="similarity">
    <text evidence="1">Belongs to the ComF/GntX family.</text>
</comment>
<evidence type="ECO:0000313" key="4">
    <source>
        <dbReference type="Proteomes" id="UP001236559"/>
    </source>
</evidence>
<organism evidence="3 4">
    <name type="scientific">Peptoniphilus koenoeneniae</name>
    <dbReference type="NCBI Taxonomy" id="507751"/>
    <lineage>
        <taxon>Bacteria</taxon>
        <taxon>Bacillati</taxon>
        <taxon>Bacillota</taxon>
        <taxon>Tissierellia</taxon>
        <taxon>Tissierellales</taxon>
        <taxon>Peptoniphilaceae</taxon>
        <taxon>Peptoniphilus</taxon>
    </lineage>
</organism>
<dbReference type="PANTHER" id="PTHR47505:SF1">
    <property type="entry name" value="DNA UTILIZATION PROTEIN YHGH"/>
    <property type="match status" value="1"/>
</dbReference>
<dbReference type="EMBL" id="JAUSTN010000003">
    <property type="protein sequence ID" value="MDQ0274734.1"/>
    <property type="molecule type" value="Genomic_DNA"/>
</dbReference>
<feature type="domain" description="Phosphoribosyltransferase" evidence="2">
    <location>
        <begin position="153"/>
        <end position="195"/>
    </location>
</feature>
<comment type="caution">
    <text evidence="3">The sequence shown here is derived from an EMBL/GenBank/DDBJ whole genome shotgun (WGS) entry which is preliminary data.</text>
</comment>
<protein>
    <submittedName>
        <fullName evidence="3">Competence protein ComFC</fullName>
    </submittedName>
</protein>
<sequence>MVLYKCSNCRDEIYKNYLCKNCFSLLNFINEEVEEENYKIYIILKYQGLLKNLLINFKFKDSTFLSKVFGDIMAEKILSMNLISKYDFFCPIPMYEKNRLKRGYNQVELIGDYISSNTLMPCKKALKKIKATKDQVGLNKIQREKNLKGAFFAENVENKKILLIDDIFTTGSTIKEARKELIKKGALKVDALVLCS</sequence>
<dbReference type="CDD" id="cd06223">
    <property type="entry name" value="PRTases_typeI"/>
    <property type="match status" value="1"/>
</dbReference>
<dbReference type="InterPro" id="IPR051910">
    <property type="entry name" value="ComF/GntX_DNA_util-trans"/>
</dbReference>
<evidence type="ECO:0000313" key="3">
    <source>
        <dbReference type="EMBL" id="MDQ0274734.1"/>
    </source>
</evidence>
<name>A0ABU0ATZ6_9FIRM</name>
<proteinExistence type="inferred from homology"/>
<reference evidence="3 4" key="1">
    <citation type="submission" date="2023-07" db="EMBL/GenBank/DDBJ databases">
        <title>Genomic Encyclopedia of Type Strains, Phase IV (KMG-IV): sequencing the most valuable type-strain genomes for metagenomic binning, comparative biology and taxonomic classification.</title>
        <authorList>
            <person name="Goeker M."/>
        </authorList>
    </citation>
    <scope>NUCLEOTIDE SEQUENCE [LARGE SCALE GENOMIC DNA]</scope>
    <source>
        <strain evidence="3 4">DSM 22616</strain>
    </source>
</reference>
<evidence type="ECO:0000256" key="1">
    <source>
        <dbReference type="ARBA" id="ARBA00008007"/>
    </source>
</evidence>
<dbReference type="RefSeq" id="WP_307494998.1">
    <property type="nucleotide sequence ID" value="NZ_JAUSTN010000003.1"/>
</dbReference>
<accession>A0ABU0ATZ6</accession>
<dbReference type="Proteomes" id="UP001236559">
    <property type="component" value="Unassembled WGS sequence"/>
</dbReference>
<keyword evidence="4" id="KW-1185">Reference proteome</keyword>
<dbReference type="SUPFAM" id="SSF53271">
    <property type="entry name" value="PRTase-like"/>
    <property type="match status" value="1"/>
</dbReference>
<dbReference type="Pfam" id="PF00156">
    <property type="entry name" value="Pribosyltran"/>
    <property type="match status" value="1"/>
</dbReference>
<gene>
    <name evidence="3" type="ORF">J2S72_000751</name>
</gene>
<dbReference type="InterPro" id="IPR000836">
    <property type="entry name" value="PRTase_dom"/>
</dbReference>
<evidence type="ECO:0000259" key="2">
    <source>
        <dbReference type="Pfam" id="PF00156"/>
    </source>
</evidence>